<feature type="chain" id="PRO_5021193360" evidence="1">
    <location>
        <begin position="21"/>
        <end position="183"/>
    </location>
</feature>
<dbReference type="Proteomes" id="UP000297998">
    <property type="component" value="Unassembled WGS sequence"/>
</dbReference>
<name>A0A4Z1CB22_9FLAO</name>
<dbReference type="OrthoDB" id="1246124at2"/>
<evidence type="ECO:0000313" key="3">
    <source>
        <dbReference type="Proteomes" id="UP000297998"/>
    </source>
</evidence>
<dbReference type="RefSeq" id="WP_135834901.1">
    <property type="nucleotide sequence ID" value="NZ_CAUQWU010000009.1"/>
</dbReference>
<comment type="caution">
    <text evidence="2">The sequence shown here is derived from an EMBL/GenBank/DDBJ whole genome shotgun (WGS) entry which is preliminary data.</text>
</comment>
<feature type="signal peptide" evidence="1">
    <location>
        <begin position="1"/>
        <end position="20"/>
    </location>
</feature>
<evidence type="ECO:0000256" key="1">
    <source>
        <dbReference type="SAM" id="SignalP"/>
    </source>
</evidence>
<accession>A0A4Z1CB22</accession>
<reference evidence="2 3" key="1">
    <citation type="submission" date="2019-03" db="EMBL/GenBank/DDBJ databases">
        <title>Empedobacter tilapiae sp. nov., isolated from an intestine of Nile tilapia Oreochromis niloticus.</title>
        <authorList>
            <person name="Kim Y.-O."/>
            <person name="Yoon J.-H."/>
        </authorList>
    </citation>
    <scope>NUCLEOTIDE SEQUENCE [LARGE SCALE GENOMIC DNA]</scope>
    <source>
        <strain evidence="2 3">MRS2</strain>
    </source>
</reference>
<organism evidence="2 3">
    <name type="scientific">Empedobacter tilapiae</name>
    <dbReference type="NCBI Taxonomy" id="2491114"/>
    <lineage>
        <taxon>Bacteria</taxon>
        <taxon>Pseudomonadati</taxon>
        <taxon>Bacteroidota</taxon>
        <taxon>Flavobacteriia</taxon>
        <taxon>Flavobacteriales</taxon>
        <taxon>Weeksellaceae</taxon>
        <taxon>Empedobacter</taxon>
    </lineage>
</organism>
<proteinExistence type="predicted"/>
<dbReference type="AlphaFoldDB" id="A0A4Z1CB22"/>
<sequence>MKNNRLILLLFLLISIISQAQTTTFGDSKPEEFEFLPYEGSRIIQGFRVDMGNEKFCIVYSKPAKGVTPDTIFIQEYKKDGLEWKQNLKDKRSSNNTIFIWGKRGGFFTDDAKIGIAYTAFSEENLETEERFIVGYFILYKDKVFTLEENKNGKIMKSSNYNELPAKAQERIEDAFSQLDKWN</sequence>
<protein>
    <submittedName>
        <fullName evidence="2">Uncharacterized protein</fullName>
    </submittedName>
</protein>
<dbReference type="EMBL" id="SRPE01000003">
    <property type="protein sequence ID" value="TGN29451.1"/>
    <property type="molecule type" value="Genomic_DNA"/>
</dbReference>
<keyword evidence="3" id="KW-1185">Reference proteome</keyword>
<evidence type="ECO:0000313" key="2">
    <source>
        <dbReference type="EMBL" id="TGN29451.1"/>
    </source>
</evidence>
<gene>
    <name evidence="2" type="ORF">E4J94_05765</name>
</gene>
<keyword evidence="1" id="KW-0732">Signal</keyword>